<dbReference type="EMBL" id="NXGO01000006">
    <property type="protein sequence ID" value="PIM96021.1"/>
    <property type="molecule type" value="Genomic_DNA"/>
</dbReference>
<dbReference type="SUPFAM" id="SSF64484">
    <property type="entry name" value="beta and beta-prime subunits of DNA dependent RNA-polymerase"/>
    <property type="match status" value="1"/>
</dbReference>
<dbReference type="InterPro" id="IPR007066">
    <property type="entry name" value="RNA_pol_Rpb1_3"/>
</dbReference>
<comment type="caution">
    <text evidence="9">The sequence shown here is derived from an EMBL/GenBank/DDBJ whole genome shotgun (WGS) entry which is preliminary data.</text>
</comment>
<dbReference type="InterPro" id="IPR042102">
    <property type="entry name" value="RNA_pol_Rpb1_3_sf"/>
</dbReference>
<evidence type="ECO:0000256" key="5">
    <source>
        <dbReference type="ARBA" id="ARBA00023163"/>
    </source>
</evidence>
<reference evidence="9" key="1">
    <citation type="submission" date="2017-09" db="EMBL/GenBank/DDBJ databases">
        <authorList>
            <person name="Campbell M.A."/>
            <person name="Lukasik P."/>
            <person name="Simon C."/>
            <person name="McCutcheon J.P."/>
        </authorList>
    </citation>
    <scope>NUCLEOTIDE SEQUENCE [LARGE SCALE GENOMIC DNA]</scope>
    <source>
        <strain evidence="9">MAGTDC</strain>
    </source>
</reference>
<keyword evidence="4" id="KW-0479">Metal-binding</keyword>
<dbReference type="Gene3D" id="2.40.50.100">
    <property type="match status" value="1"/>
</dbReference>
<comment type="similarity">
    <text evidence="7">Belongs to the RNA polymerase beta' chain family.</text>
</comment>
<dbReference type="Pfam" id="PF00623">
    <property type="entry name" value="RNA_pol_Rpb1_2"/>
    <property type="match status" value="2"/>
</dbReference>
<evidence type="ECO:0000256" key="1">
    <source>
        <dbReference type="ARBA" id="ARBA00022478"/>
    </source>
</evidence>
<dbReference type="SMART" id="SM00663">
    <property type="entry name" value="RPOLA_N"/>
    <property type="match status" value="1"/>
</dbReference>
<accession>A0ABX4MJR1</accession>
<evidence type="ECO:0000259" key="8">
    <source>
        <dbReference type="SMART" id="SM00663"/>
    </source>
</evidence>
<dbReference type="InterPro" id="IPR007081">
    <property type="entry name" value="RNA_pol_Rpb1_5"/>
</dbReference>
<dbReference type="InterPro" id="IPR007080">
    <property type="entry name" value="RNA_pol_Rpb1_1"/>
</dbReference>
<keyword evidence="2 7" id="KW-0808">Transferase</keyword>
<dbReference type="InterPro" id="IPR045867">
    <property type="entry name" value="DNA-dir_RpoC_beta_prime"/>
</dbReference>
<evidence type="ECO:0000256" key="3">
    <source>
        <dbReference type="ARBA" id="ARBA00022695"/>
    </source>
</evidence>
<sequence>MLNIKFEIASPETILSWSYGEVCNSNCLDEGGKPIMDGLFCPKIFGSRNNNECLCKTPTLTQSFDCMVCHVCLSENKTKLRSRFGHVNLAIPVVHTLFYKTMPNILGSLLNMDVGIIRDLIGCKLHVIKRCDTQEFEDGQIISTEVYRRLWKEKGSYEVVSSGVAILLLLSKVRLKTVKQFLIDSKCNVKSREILEDIDKNIEVVDGFINNKVSLDLMVIKVLPVLPVELRPSVVLDGNKSASSDLNELYKGIINANNVVIANIEGQRDGVTDFDEYVMALEHLQRNVDSLIDNSQSLDEPVGYNNVALKSLTEMLKGKGGMFRHNILGKRVDYSGRSVIVPGPGLSINECAIPRSMAAELFKPFIHSKLMLEHKVRWNKDVTYLLDCDHQMVYKILEEIVKYCPVLLNRAPTLHKLSMRSFWVKLTNEKVIRLHPLVCTGFNADFDGDQMTVHVPLSQKARIEATTLLMAGNNVLHPAHGDPCVLPSQDMILGLYYMSLTSSEQTNICFTSYSDVIAALTHNKVGLHTKVKFTVIKNHIRIILFTTPGRLLISELIPNKCNFIYEWNYPGFGKQFVYDVIEMVNKTCGWQQMVVFCERLMKLGFKYATQSGLSLSRSEFDTSDYKSGLLKHVRSIINKSWSNVSNKNKLPMFWPIWHKILANVYDNIDLEIYGNSLNQTSIQTIVNSGARSTLSQTQQLLGSRGYVIDFNGQRSRIPILNSYNEGLSLIQFFCCTYSSRRGLMDTVLKTASSGYLTRKLVESTREWVIDEADCFTKDGLCVDPVIDLEFIKNRLIGRYLVKNILSNGRIIARRNELITTTNISEILTCCGNQLWIRSPLTCQAKSGVCKLCYGTALSSGNMVQYGESVGVLAAQSIGEPGTQLTLRTFHGLTETEHNKHSQNFGGCLLSPLSGVVKIEHLSCVCSHNCDIIVSTSKCILSILRNTHKIWSYKLSRGTCLLVNNGKNVNIGEVLCFNSIGSNNILVLTNGIITFEDLKYGLNLSKSCNHPSNLVKRSIKTKLLNNKIPLVCLNTGTHIKLCCPSVWDKVYCLVKPGSDVNIFDILFEVVVCCGDDSKPTLVEGFERLSRLFDNSIAEDNAAVICGTDSVMRYNTDGNGDKTFVIDPVRMDEWPLVFSDVYIKPLVGNNEKMKQGRVVIPGENDLLNYAETYGFNNFYNYFVGTVQEIYKQQGINVNGKHIEMILRQMMNIISISDSGNSTLSVNKHYDWQDFARINRYVDTLAGKVAAGRRKIVGVTECCTNMNSILSAVSFQGSIKAILKAIISGNDYKITDIKDRIILGKLPLVGTGFIMNKTQRKRYSDDR</sequence>
<dbReference type="Pfam" id="PF04997">
    <property type="entry name" value="RNA_pol_Rpb1_1"/>
    <property type="match status" value="1"/>
</dbReference>
<keyword evidence="5 7" id="KW-0804">Transcription</keyword>
<evidence type="ECO:0000256" key="2">
    <source>
        <dbReference type="ARBA" id="ARBA00022679"/>
    </source>
</evidence>
<keyword evidence="10" id="KW-1185">Reference proteome</keyword>
<evidence type="ECO:0000313" key="10">
    <source>
        <dbReference type="Proteomes" id="UP000230981"/>
    </source>
</evidence>
<dbReference type="Gene3D" id="2.40.40.20">
    <property type="match status" value="1"/>
</dbReference>
<dbReference type="Pfam" id="PF04998">
    <property type="entry name" value="RNA_pol_Rpb1_5"/>
    <property type="match status" value="1"/>
</dbReference>
<keyword evidence="3 7" id="KW-0548">Nucleotidyltransferase</keyword>
<dbReference type="Proteomes" id="UP000230981">
    <property type="component" value="Unassembled WGS sequence"/>
</dbReference>
<dbReference type="InterPro" id="IPR006592">
    <property type="entry name" value="RNA_pol_N"/>
</dbReference>
<dbReference type="GO" id="GO:0003899">
    <property type="term" value="F:DNA-directed RNA polymerase activity"/>
    <property type="evidence" value="ECO:0007669"/>
    <property type="project" value="UniProtKB-EC"/>
</dbReference>
<dbReference type="Gene3D" id="1.10.1790.20">
    <property type="match status" value="1"/>
</dbReference>
<evidence type="ECO:0000256" key="4">
    <source>
        <dbReference type="ARBA" id="ARBA00022723"/>
    </source>
</evidence>
<dbReference type="GO" id="GO:0000428">
    <property type="term" value="C:DNA-directed RNA polymerase complex"/>
    <property type="evidence" value="ECO:0007669"/>
    <property type="project" value="UniProtKB-KW"/>
</dbReference>
<keyword evidence="1 7" id="KW-0240">DNA-directed RNA polymerase</keyword>
<proteinExistence type="inferred from homology"/>
<organism evidence="9 10">
    <name type="scientific">Candidatus Hodgkinia cicadicola</name>
    <dbReference type="NCBI Taxonomy" id="573658"/>
    <lineage>
        <taxon>Bacteria</taxon>
        <taxon>Pseudomonadati</taxon>
        <taxon>Pseudomonadota</taxon>
        <taxon>Alphaproteobacteria</taxon>
        <taxon>Hyphomicrobiales</taxon>
        <taxon>Candidatus Hodgkinia</taxon>
    </lineage>
</organism>
<name>A0ABX4MJR1_9HYPH</name>
<protein>
    <recommendedName>
        <fullName evidence="7">DNA-directed RNA polymerase subunit</fullName>
        <ecNumber evidence="7">2.7.7.6</ecNumber>
    </recommendedName>
</protein>
<comment type="catalytic activity">
    <reaction evidence="6 7">
        <text>RNA(n) + a ribonucleoside 5'-triphosphate = RNA(n+1) + diphosphate</text>
        <dbReference type="Rhea" id="RHEA:21248"/>
        <dbReference type="Rhea" id="RHEA-COMP:14527"/>
        <dbReference type="Rhea" id="RHEA-COMP:17342"/>
        <dbReference type="ChEBI" id="CHEBI:33019"/>
        <dbReference type="ChEBI" id="CHEBI:61557"/>
        <dbReference type="ChEBI" id="CHEBI:140395"/>
        <dbReference type="EC" id="2.7.7.6"/>
    </reaction>
</comment>
<dbReference type="InterPro" id="IPR044893">
    <property type="entry name" value="RNA_pol_Rpb1_clamp_domain"/>
</dbReference>
<dbReference type="EC" id="2.7.7.6" evidence="7"/>
<dbReference type="Gene3D" id="1.10.132.30">
    <property type="match status" value="1"/>
</dbReference>
<dbReference type="InterPro" id="IPR000722">
    <property type="entry name" value="RNA_pol_asu"/>
</dbReference>
<dbReference type="Gene3D" id="1.10.40.90">
    <property type="match status" value="1"/>
</dbReference>
<dbReference type="Pfam" id="PF04983">
    <property type="entry name" value="RNA_pol_Rpb1_3"/>
    <property type="match status" value="1"/>
</dbReference>
<dbReference type="Gene3D" id="1.10.274.100">
    <property type="entry name" value="RNA polymerase Rpb1, domain 3"/>
    <property type="match status" value="2"/>
</dbReference>
<dbReference type="PANTHER" id="PTHR19376">
    <property type="entry name" value="DNA-DIRECTED RNA POLYMERASE"/>
    <property type="match status" value="1"/>
</dbReference>
<dbReference type="RefSeq" id="WP_146656790.1">
    <property type="nucleotide sequence ID" value="NZ_CM008792.1"/>
</dbReference>
<evidence type="ECO:0000313" key="9">
    <source>
        <dbReference type="EMBL" id="PIM96021.1"/>
    </source>
</evidence>
<dbReference type="PANTHER" id="PTHR19376:SF54">
    <property type="entry name" value="DNA-DIRECTED RNA POLYMERASE SUBUNIT BETA"/>
    <property type="match status" value="1"/>
</dbReference>
<dbReference type="Gene3D" id="4.10.860.120">
    <property type="entry name" value="RNA polymerase II, clamp domain"/>
    <property type="match status" value="1"/>
</dbReference>
<dbReference type="Gene3D" id="1.10.150.390">
    <property type="match status" value="1"/>
</dbReference>
<evidence type="ECO:0000256" key="6">
    <source>
        <dbReference type="ARBA" id="ARBA00048552"/>
    </source>
</evidence>
<gene>
    <name evidence="9" type="primary">rpoC</name>
    <name evidence="9" type="ORF">magtdc_59</name>
</gene>
<dbReference type="InterPro" id="IPR038120">
    <property type="entry name" value="Rpb1_funnel_sf"/>
</dbReference>
<evidence type="ECO:0000256" key="7">
    <source>
        <dbReference type="RuleBase" id="RU004279"/>
    </source>
</evidence>
<feature type="domain" description="RNA polymerase N-terminal" evidence="8">
    <location>
        <begin position="216"/>
        <end position="499"/>
    </location>
</feature>
<comment type="function">
    <text evidence="7">DNA-dependent RNA polymerase catalyzes the transcription of DNA into RNA using the four ribonucleoside triphosphates as substrates.</text>
</comment>